<dbReference type="OrthoDB" id="193920at2759"/>
<keyword evidence="6" id="KW-0132">Cell division</keyword>
<name>A0A5N6R5E1_9ROSI</name>
<keyword evidence="12" id="KW-0137">Centromere</keyword>
<dbReference type="EMBL" id="CM017325">
    <property type="protein sequence ID" value="KAE8056219.1"/>
    <property type="molecule type" value="Genomic_DNA"/>
</dbReference>
<evidence type="ECO:0000256" key="12">
    <source>
        <dbReference type="ARBA" id="ARBA00023328"/>
    </source>
</evidence>
<evidence type="ECO:0000313" key="16">
    <source>
        <dbReference type="Proteomes" id="UP000327013"/>
    </source>
</evidence>
<evidence type="ECO:0000313" key="15">
    <source>
        <dbReference type="EMBL" id="KAE8056219.1"/>
    </source>
</evidence>
<dbReference type="Gene3D" id="6.10.250.1380">
    <property type="match status" value="1"/>
</dbReference>
<dbReference type="GO" id="GO:0008017">
    <property type="term" value="F:microtubule binding"/>
    <property type="evidence" value="ECO:0007669"/>
    <property type="project" value="InterPro"/>
</dbReference>
<dbReference type="PANTHER" id="PTHR32017">
    <property type="entry name" value="SPINDLE AND KINETOCHORE-ASSOCIATED PROTEIN 2"/>
    <property type="match status" value="1"/>
</dbReference>
<gene>
    <name evidence="15" type="ORF">FH972_013010</name>
</gene>
<evidence type="ECO:0000256" key="1">
    <source>
        <dbReference type="ARBA" id="ARBA00004186"/>
    </source>
</evidence>
<sequence>MGHNNKEHHQATEGLVNLFTKANHDLTVVQHRLEKEFQQVYPDKANPMKLVSRMKKIQEDLLTLKEQCHALLAAKQDLIDKARTTLVGNRSLLQRMQASVGIPLTSDSDDPAFANFNQIVDEWAVQVRSRTGDDERHESDSQDINKLLFSAIVQSN</sequence>
<protein>
    <recommendedName>
        <fullName evidence="13">Protein FAM33A</fullName>
    </recommendedName>
</protein>
<comment type="similarity">
    <text evidence="3">Belongs to the SKA2 family.</text>
</comment>
<evidence type="ECO:0000256" key="8">
    <source>
        <dbReference type="ARBA" id="ARBA00022776"/>
    </source>
</evidence>
<evidence type="ECO:0000256" key="2">
    <source>
        <dbReference type="ARBA" id="ARBA00004629"/>
    </source>
</evidence>
<evidence type="ECO:0000256" key="6">
    <source>
        <dbReference type="ARBA" id="ARBA00022618"/>
    </source>
</evidence>
<keyword evidence="16" id="KW-1185">Reference proteome</keyword>
<dbReference type="InterPro" id="IPR026762">
    <property type="entry name" value="Ska2"/>
</dbReference>
<dbReference type="GO" id="GO:0007059">
    <property type="term" value="P:chromosome segregation"/>
    <property type="evidence" value="ECO:0007669"/>
    <property type="project" value="InterPro"/>
</dbReference>
<dbReference type="GO" id="GO:0000278">
    <property type="term" value="P:mitotic cell cycle"/>
    <property type="evidence" value="ECO:0007669"/>
    <property type="project" value="TreeGrafter"/>
</dbReference>
<dbReference type="AlphaFoldDB" id="A0A5N6R5E1"/>
<feature type="domain" description="Ska2 N-terminal" evidence="14">
    <location>
        <begin position="9"/>
        <end position="117"/>
    </location>
</feature>
<evidence type="ECO:0000256" key="7">
    <source>
        <dbReference type="ARBA" id="ARBA00022701"/>
    </source>
</evidence>
<accession>A0A5N6R5E1</accession>
<comment type="subcellular location">
    <subcellularLocation>
        <location evidence="2">Chromosome</location>
        <location evidence="2">Centromere</location>
        <location evidence="2">Kinetochore</location>
    </subcellularLocation>
    <subcellularLocation>
        <location evidence="1">Cytoplasm</location>
        <location evidence="1">Cytoskeleton</location>
        <location evidence="1">Spindle</location>
    </subcellularLocation>
</comment>
<keyword evidence="11" id="KW-0131">Cell cycle</keyword>
<evidence type="ECO:0000256" key="11">
    <source>
        <dbReference type="ARBA" id="ARBA00023306"/>
    </source>
</evidence>
<keyword evidence="8" id="KW-0498">Mitosis</keyword>
<dbReference type="Proteomes" id="UP000327013">
    <property type="component" value="Chromosome 5"/>
</dbReference>
<evidence type="ECO:0000256" key="5">
    <source>
        <dbReference type="ARBA" id="ARBA00022490"/>
    </source>
</evidence>
<reference evidence="15 16" key="1">
    <citation type="submission" date="2019-06" db="EMBL/GenBank/DDBJ databases">
        <title>A chromosomal-level reference genome of Carpinus fangiana (Coryloideae, Betulaceae).</title>
        <authorList>
            <person name="Yang X."/>
            <person name="Wang Z."/>
            <person name="Zhang L."/>
            <person name="Hao G."/>
            <person name="Liu J."/>
            <person name="Yang Y."/>
        </authorList>
    </citation>
    <scope>NUCLEOTIDE SEQUENCE [LARGE SCALE GENOMIC DNA]</scope>
    <source>
        <strain evidence="15">Cfa_2016G</strain>
        <tissue evidence="15">Leaf</tissue>
    </source>
</reference>
<evidence type="ECO:0000256" key="10">
    <source>
        <dbReference type="ARBA" id="ARBA00023212"/>
    </source>
</evidence>
<dbReference type="PANTHER" id="PTHR32017:SF3">
    <property type="entry name" value="SPINDLE AND KINETOCHORE-ASSOCIATED PROTEIN 2"/>
    <property type="match status" value="1"/>
</dbReference>
<dbReference type="GO" id="GO:0005876">
    <property type="term" value="C:spindle microtubule"/>
    <property type="evidence" value="ECO:0007669"/>
    <property type="project" value="InterPro"/>
</dbReference>
<evidence type="ECO:0000256" key="13">
    <source>
        <dbReference type="ARBA" id="ARBA00029651"/>
    </source>
</evidence>
<dbReference type="Pfam" id="PF16740">
    <property type="entry name" value="SKA2"/>
    <property type="match status" value="1"/>
</dbReference>
<dbReference type="GO" id="GO:0000940">
    <property type="term" value="C:outer kinetochore"/>
    <property type="evidence" value="ECO:0007669"/>
    <property type="project" value="InterPro"/>
</dbReference>
<organism evidence="15 16">
    <name type="scientific">Carpinus fangiana</name>
    <dbReference type="NCBI Taxonomy" id="176857"/>
    <lineage>
        <taxon>Eukaryota</taxon>
        <taxon>Viridiplantae</taxon>
        <taxon>Streptophyta</taxon>
        <taxon>Embryophyta</taxon>
        <taxon>Tracheophyta</taxon>
        <taxon>Spermatophyta</taxon>
        <taxon>Magnoliopsida</taxon>
        <taxon>eudicotyledons</taxon>
        <taxon>Gunneridae</taxon>
        <taxon>Pentapetalae</taxon>
        <taxon>rosids</taxon>
        <taxon>fabids</taxon>
        <taxon>Fagales</taxon>
        <taxon>Betulaceae</taxon>
        <taxon>Carpinus</taxon>
    </lineage>
</organism>
<proteinExistence type="inferred from homology"/>
<dbReference type="GO" id="GO:0051301">
    <property type="term" value="P:cell division"/>
    <property type="evidence" value="ECO:0007669"/>
    <property type="project" value="UniProtKB-KW"/>
</dbReference>
<evidence type="ECO:0000256" key="4">
    <source>
        <dbReference type="ARBA" id="ARBA00022454"/>
    </source>
</evidence>
<keyword evidence="10" id="KW-0206">Cytoskeleton</keyword>
<keyword evidence="9" id="KW-0995">Kinetochore</keyword>
<keyword evidence="7" id="KW-0493">Microtubule</keyword>
<evidence type="ECO:0000259" key="14">
    <source>
        <dbReference type="Pfam" id="PF16740"/>
    </source>
</evidence>
<keyword evidence="5" id="KW-0963">Cytoplasm</keyword>
<evidence type="ECO:0000256" key="3">
    <source>
        <dbReference type="ARBA" id="ARBA00010684"/>
    </source>
</evidence>
<keyword evidence="4" id="KW-0158">Chromosome</keyword>
<dbReference type="InterPro" id="IPR042091">
    <property type="entry name" value="Ska2_N"/>
</dbReference>
<evidence type="ECO:0000256" key="9">
    <source>
        <dbReference type="ARBA" id="ARBA00022838"/>
    </source>
</evidence>